<comment type="caution">
    <text evidence="2">The sequence shown here is derived from an EMBL/GenBank/DDBJ whole genome shotgun (WGS) entry which is preliminary data.</text>
</comment>
<protein>
    <recommendedName>
        <fullName evidence="4">Secreted protein</fullName>
    </recommendedName>
</protein>
<evidence type="ECO:0008006" key="4">
    <source>
        <dbReference type="Google" id="ProtNLM"/>
    </source>
</evidence>
<name>A0A9D3P7U8_9TELE</name>
<reference evidence="2 3" key="1">
    <citation type="submission" date="2021-06" db="EMBL/GenBank/DDBJ databases">
        <title>Chromosome-level genome assembly of the red-tail catfish (Hemibagrus wyckioides).</title>
        <authorList>
            <person name="Shao F."/>
        </authorList>
    </citation>
    <scope>NUCLEOTIDE SEQUENCE [LARGE SCALE GENOMIC DNA]</scope>
    <source>
        <strain evidence="2">EC202008001</strain>
        <tissue evidence="2">Blood</tissue>
    </source>
</reference>
<evidence type="ECO:0000313" key="2">
    <source>
        <dbReference type="EMBL" id="KAG7335129.1"/>
    </source>
</evidence>
<sequence>MTAQLTGISLFCCRVVDVSVLWGQAVPGLVDNNSNSTSFIAMPSLVDSSSFSTAFPPPPVLRTPSPNHMWGFWGPESQDNVKA</sequence>
<feature type="chain" id="PRO_5039601507" description="Secreted protein" evidence="1">
    <location>
        <begin position="19"/>
        <end position="83"/>
    </location>
</feature>
<dbReference type="AlphaFoldDB" id="A0A9D3P7U8"/>
<evidence type="ECO:0000256" key="1">
    <source>
        <dbReference type="SAM" id="SignalP"/>
    </source>
</evidence>
<dbReference type="EMBL" id="JAHKSW010000002">
    <property type="protein sequence ID" value="KAG7335129.1"/>
    <property type="molecule type" value="Genomic_DNA"/>
</dbReference>
<evidence type="ECO:0000313" key="3">
    <source>
        <dbReference type="Proteomes" id="UP000824219"/>
    </source>
</evidence>
<dbReference type="Proteomes" id="UP000824219">
    <property type="component" value="Linkage Group LG02"/>
</dbReference>
<feature type="signal peptide" evidence="1">
    <location>
        <begin position="1"/>
        <end position="18"/>
    </location>
</feature>
<accession>A0A9D3P7U8</accession>
<gene>
    <name evidence="2" type="ORF">KOW79_001725</name>
</gene>
<proteinExistence type="predicted"/>
<organism evidence="2 3">
    <name type="scientific">Hemibagrus wyckioides</name>
    <dbReference type="NCBI Taxonomy" id="337641"/>
    <lineage>
        <taxon>Eukaryota</taxon>
        <taxon>Metazoa</taxon>
        <taxon>Chordata</taxon>
        <taxon>Craniata</taxon>
        <taxon>Vertebrata</taxon>
        <taxon>Euteleostomi</taxon>
        <taxon>Actinopterygii</taxon>
        <taxon>Neopterygii</taxon>
        <taxon>Teleostei</taxon>
        <taxon>Ostariophysi</taxon>
        <taxon>Siluriformes</taxon>
        <taxon>Bagridae</taxon>
        <taxon>Hemibagrus</taxon>
    </lineage>
</organism>
<keyword evidence="1" id="KW-0732">Signal</keyword>
<keyword evidence="3" id="KW-1185">Reference proteome</keyword>